<dbReference type="AlphaFoldDB" id="A0A1I7WVR3"/>
<dbReference type="WBParaSite" id="Hba_09313">
    <property type="protein sequence ID" value="Hba_09313"/>
    <property type="gene ID" value="Hba_09313"/>
</dbReference>
<dbReference type="GO" id="GO:0044547">
    <property type="term" value="F:DNA topoisomerase binding"/>
    <property type="evidence" value="ECO:0007669"/>
    <property type="project" value="TreeGrafter"/>
</dbReference>
<dbReference type="GO" id="GO:0003697">
    <property type="term" value="F:single-stranded DNA binding"/>
    <property type="evidence" value="ECO:0007669"/>
    <property type="project" value="TreeGrafter"/>
</dbReference>
<keyword evidence="2" id="KW-1185">Reference proteome</keyword>
<dbReference type="PANTHER" id="PTHR46060">
    <property type="entry name" value="MARINER MOS1 TRANSPOSASE-LIKE PROTEIN"/>
    <property type="match status" value="1"/>
</dbReference>
<sequence>MLGKWVPYELSENSIGCRLNICISLLARQRKKNFLWKIVTGDEKWIMYDNPKHTHSWLDPGQQTTSTANPSVHLVGYEGCANCLAEQRFRDVAENTNIPSRTTYHIEFTVENGTMIVAPKHSIFENINHECWSYNQTELDDGNICELVNKVNLERLKADNTTKICVDEKLCPDKEKEEEEKRRAIDLKKQEAKRIEDAKRAENERLRKEKEEQMKNEEIENAKTEHKNITPLKKLSKIHSVTGDEEYIIDEVNKEEDEKNDYLDGKLGNMELEVKSHTTERHFKGEISHEVIFFCVRCD</sequence>
<keyword evidence="1" id="KW-0175">Coiled coil</keyword>
<dbReference type="InterPro" id="IPR036397">
    <property type="entry name" value="RNaseH_sf"/>
</dbReference>
<dbReference type="GO" id="GO:0035861">
    <property type="term" value="C:site of double-strand break"/>
    <property type="evidence" value="ECO:0007669"/>
    <property type="project" value="TreeGrafter"/>
</dbReference>
<name>A0A1I7WVR3_HETBA</name>
<dbReference type="GO" id="GO:0003690">
    <property type="term" value="F:double-stranded DNA binding"/>
    <property type="evidence" value="ECO:0007669"/>
    <property type="project" value="TreeGrafter"/>
</dbReference>
<evidence type="ECO:0000313" key="2">
    <source>
        <dbReference type="Proteomes" id="UP000095283"/>
    </source>
</evidence>
<dbReference type="GO" id="GO:0031297">
    <property type="term" value="P:replication fork processing"/>
    <property type="evidence" value="ECO:0007669"/>
    <property type="project" value="TreeGrafter"/>
</dbReference>
<dbReference type="GO" id="GO:0015074">
    <property type="term" value="P:DNA integration"/>
    <property type="evidence" value="ECO:0007669"/>
    <property type="project" value="TreeGrafter"/>
</dbReference>
<dbReference type="Proteomes" id="UP000095283">
    <property type="component" value="Unplaced"/>
</dbReference>
<dbReference type="InterPro" id="IPR052709">
    <property type="entry name" value="Transposase-MT_Hybrid"/>
</dbReference>
<dbReference type="PANTHER" id="PTHR46060:SF2">
    <property type="entry name" value="HISTONE-LYSINE N-METHYLTRANSFERASE SETMAR"/>
    <property type="match status" value="1"/>
</dbReference>
<dbReference type="GO" id="GO:0000729">
    <property type="term" value="P:DNA double-strand break processing"/>
    <property type="evidence" value="ECO:0007669"/>
    <property type="project" value="TreeGrafter"/>
</dbReference>
<feature type="coiled-coil region" evidence="1">
    <location>
        <begin position="174"/>
        <end position="227"/>
    </location>
</feature>
<proteinExistence type="predicted"/>
<organism evidence="2 3">
    <name type="scientific">Heterorhabditis bacteriophora</name>
    <name type="common">Entomopathogenic nematode worm</name>
    <dbReference type="NCBI Taxonomy" id="37862"/>
    <lineage>
        <taxon>Eukaryota</taxon>
        <taxon>Metazoa</taxon>
        <taxon>Ecdysozoa</taxon>
        <taxon>Nematoda</taxon>
        <taxon>Chromadorea</taxon>
        <taxon>Rhabditida</taxon>
        <taxon>Rhabditina</taxon>
        <taxon>Rhabditomorpha</taxon>
        <taxon>Strongyloidea</taxon>
        <taxon>Heterorhabditidae</taxon>
        <taxon>Heterorhabditis</taxon>
    </lineage>
</organism>
<dbReference type="GO" id="GO:0005634">
    <property type="term" value="C:nucleus"/>
    <property type="evidence" value="ECO:0007669"/>
    <property type="project" value="TreeGrafter"/>
</dbReference>
<dbReference type="GO" id="GO:0044774">
    <property type="term" value="P:mitotic DNA integrity checkpoint signaling"/>
    <property type="evidence" value="ECO:0007669"/>
    <property type="project" value="TreeGrafter"/>
</dbReference>
<evidence type="ECO:0000256" key="1">
    <source>
        <dbReference type="SAM" id="Coils"/>
    </source>
</evidence>
<dbReference type="GO" id="GO:0000793">
    <property type="term" value="C:condensed chromosome"/>
    <property type="evidence" value="ECO:0007669"/>
    <property type="project" value="TreeGrafter"/>
</dbReference>
<dbReference type="GO" id="GO:0006303">
    <property type="term" value="P:double-strand break repair via nonhomologous end joining"/>
    <property type="evidence" value="ECO:0007669"/>
    <property type="project" value="TreeGrafter"/>
</dbReference>
<dbReference type="Gene3D" id="3.30.420.10">
    <property type="entry name" value="Ribonuclease H-like superfamily/Ribonuclease H"/>
    <property type="match status" value="1"/>
</dbReference>
<protein>
    <submittedName>
        <fullName evidence="3">WWE domain-containing protein</fullName>
    </submittedName>
</protein>
<dbReference type="GO" id="GO:0000014">
    <property type="term" value="F:single-stranded DNA endodeoxyribonuclease activity"/>
    <property type="evidence" value="ECO:0007669"/>
    <property type="project" value="TreeGrafter"/>
</dbReference>
<accession>A0A1I7WVR3</accession>
<dbReference type="GO" id="GO:0046975">
    <property type="term" value="F:histone H3K36 methyltransferase activity"/>
    <property type="evidence" value="ECO:0007669"/>
    <property type="project" value="TreeGrafter"/>
</dbReference>
<reference evidence="3" key="1">
    <citation type="submission" date="2016-11" db="UniProtKB">
        <authorList>
            <consortium name="WormBaseParasite"/>
        </authorList>
    </citation>
    <scope>IDENTIFICATION</scope>
</reference>
<evidence type="ECO:0000313" key="3">
    <source>
        <dbReference type="WBParaSite" id="Hba_09313"/>
    </source>
</evidence>
<dbReference type="GO" id="GO:0042800">
    <property type="term" value="F:histone H3K4 methyltransferase activity"/>
    <property type="evidence" value="ECO:0007669"/>
    <property type="project" value="TreeGrafter"/>
</dbReference>